<dbReference type="Proteomes" id="UP000291151">
    <property type="component" value="Chromosome"/>
</dbReference>
<dbReference type="EMBL" id="CP036528">
    <property type="protein sequence ID" value="QBK26324.1"/>
    <property type="molecule type" value="Genomic_DNA"/>
</dbReference>
<feature type="DNA-binding region" description="H-T-H motif" evidence="2">
    <location>
        <begin position="29"/>
        <end position="48"/>
    </location>
</feature>
<dbReference type="RefSeq" id="WP_208650015.1">
    <property type="nucleotide sequence ID" value="NZ_CP036528.1"/>
</dbReference>
<dbReference type="PANTHER" id="PTHR43479">
    <property type="entry name" value="ACREF/ENVCD OPERON REPRESSOR-RELATED"/>
    <property type="match status" value="1"/>
</dbReference>
<evidence type="ECO:0000313" key="5">
    <source>
        <dbReference type="Proteomes" id="UP000291151"/>
    </source>
</evidence>
<dbReference type="PRINTS" id="PR00455">
    <property type="entry name" value="HTHTETR"/>
</dbReference>
<dbReference type="InterPro" id="IPR001647">
    <property type="entry name" value="HTH_TetR"/>
</dbReference>
<keyword evidence="5" id="KW-1185">Reference proteome</keyword>
<dbReference type="GO" id="GO:0003677">
    <property type="term" value="F:DNA binding"/>
    <property type="evidence" value="ECO:0007669"/>
    <property type="project" value="UniProtKB-UniRule"/>
</dbReference>
<feature type="domain" description="HTH tetR-type" evidence="3">
    <location>
        <begin position="6"/>
        <end position="66"/>
    </location>
</feature>
<dbReference type="PANTHER" id="PTHR43479:SF11">
    <property type="entry name" value="ACREF_ENVCD OPERON REPRESSOR-RELATED"/>
    <property type="match status" value="1"/>
</dbReference>
<dbReference type="InterPro" id="IPR009057">
    <property type="entry name" value="Homeodomain-like_sf"/>
</dbReference>
<protein>
    <submittedName>
        <fullName evidence="4">TetR/AcrR family transcriptional regulator</fullName>
    </submittedName>
</protein>
<dbReference type="KEGG" id="uth:DKZ56_10865"/>
<dbReference type="PROSITE" id="PS50977">
    <property type="entry name" value="HTH_TETR_2"/>
    <property type="match status" value="1"/>
</dbReference>
<proteinExistence type="predicted"/>
<evidence type="ECO:0000313" key="4">
    <source>
        <dbReference type="EMBL" id="QBK26324.1"/>
    </source>
</evidence>
<dbReference type="AlphaFoldDB" id="A0A4P6UT77"/>
<organism evidence="4 5">
    <name type="scientific">Ureibacillus thermophilus</name>
    <dbReference type="NCBI Taxonomy" id="367743"/>
    <lineage>
        <taxon>Bacteria</taxon>
        <taxon>Bacillati</taxon>
        <taxon>Bacillota</taxon>
        <taxon>Bacilli</taxon>
        <taxon>Bacillales</taxon>
        <taxon>Caryophanaceae</taxon>
        <taxon>Ureibacillus</taxon>
    </lineage>
</organism>
<evidence type="ECO:0000256" key="2">
    <source>
        <dbReference type="PROSITE-ProRule" id="PRU00335"/>
    </source>
</evidence>
<reference evidence="4 5" key="1">
    <citation type="submission" date="2019-02" db="EMBL/GenBank/DDBJ databases">
        <title>Ureibacillus thermophilus.</title>
        <authorList>
            <person name="Sunny J.S."/>
            <person name="Natarajan A."/>
            <person name="Saleena L.M."/>
        </authorList>
    </citation>
    <scope>NUCLEOTIDE SEQUENCE [LARGE SCALE GENOMIC DNA]</scope>
    <source>
        <strain evidence="4 5">LM102</strain>
    </source>
</reference>
<dbReference type="SUPFAM" id="SSF46689">
    <property type="entry name" value="Homeodomain-like"/>
    <property type="match status" value="1"/>
</dbReference>
<dbReference type="Gene3D" id="1.10.357.10">
    <property type="entry name" value="Tetracycline Repressor, domain 2"/>
    <property type="match status" value="1"/>
</dbReference>
<sequence>MRTKGERSKQHILEVASMLFSKNSFKNVTIRQIAKEAGISPSLIYKYFHTQEDLYYAALQSACQDLLERLKTIDRLEDFVHEYLRYMFSSALFEMMSYFSLEHDSSKNFIPISNEINKFLQLLEEKISGPNAKIEAQLLFSTLNGLIISYKKVPRDTEAKIATIQKLADYYIANLKNRI</sequence>
<evidence type="ECO:0000256" key="1">
    <source>
        <dbReference type="ARBA" id="ARBA00023125"/>
    </source>
</evidence>
<gene>
    <name evidence="4" type="ORF">DKZ56_10865</name>
</gene>
<evidence type="ECO:0000259" key="3">
    <source>
        <dbReference type="PROSITE" id="PS50977"/>
    </source>
</evidence>
<name>A0A4P6UT77_9BACL</name>
<dbReference type="Pfam" id="PF00440">
    <property type="entry name" value="TetR_N"/>
    <property type="match status" value="1"/>
</dbReference>
<dbReference type="InterPro" id="IPR050624">
    <property type="entry name" value="HTH-type_Tx_Regulator"/>
</dbReference>
<keyword evidence="1 2" id="KW-0238">DNA-binding</keyword>
<accession>A0A4P6UT77</accession>